<dbReference type="GO" id="GO:0005524">
    <property type="term" value="F:ATP binding"/>
    <property type="evidence" value="ECO:0007669"/>
    <property type="project" value="UniProtKB-UniRule"/>
</dbReference>
<evidence type="ECO:0000313" key="13">
    <source>
        <dbReference type="Proteomes" id="UP000263273"/>
    </source>
</evidence>
<evidence type="ECO:0000256" key="9">
    <source>
        <dbReference type="ARBA" id="ARBA00023136"/>
    </source>
</evidence>
<dbReference type="Gene3D" id="3.40.1700.10">
    <property type="entry name" value="DNA integrity scanning protein, DisA, N-terminal domain"/>
    <property type="match status" value="1"/>
</dbReference>
<sequence>MDLSFLSGVFANPWDIIRSLVDILIVAYVVYRILRWISGTRAEQLLKGLVLLLVFSLLASALELDMVNWLMEKLWIVFAITLPIVFQPELRRLLEQLGRGKFFSLSTSQVEMEEYEAIINEIGEAADILSRNRVGALLILIRETGIAEYLESGVDLDALVSAGLLINIFVPNTPLHDGACIISNSRIKKAACFLPLSDNPNLDKELGTRHRAALGITELSDAIAVIVSEETGIISLAQEGKIQRHLDPLSLREILGRELLAREKWSDAVKRRWVGEFRIKGPKKENRT</sequence>
<evidence type="ECO:0000256" key="3">
    <source>
        <dbReference type="ARBA" id="ARBA00022679"/>
    </source>
</evidence>
<evidence type="ECO:0000259" key="11">
    <source>
        <dbReference type="PROSITE" id="PS51794"/>
    </source>
</evidence>
<dbReference type="InterPro" id="IPR045585">
    <property type="entry name" value="CdaA_N"/>
</dbReference>
<dbReference type="GO" id="GO:0006171">
    <property type="term" value="P:cAMP biosynthetic process"/>
    <property type="evidence" value="ECO:0007669"/>
    <property type="project" value="InterPro"/>
</dbReference>
<name>A0A354Z1V8_9FIRM</name>
<dbReference type="FunFam" id="3.40.1700.10:FF:000002">
    <property type="entry name" value="Diadenylate cyclase"/>
    <property type="match status" value="1"/>
</dbReference>
<dbReference type="GO" id="GO:0004016">
    <property type="term" value="F:adenylate cyclase activity"/>
    <property type="evidence" value="ECO:0007669"/>
    <property type="project" value="UniProtKB-UniRule"/>
</dbReference>
<comment type="caution">
    <text evidence="10">Lacks conserved residue(s) required for the propagation of feature annotation.</text>
</comment>
<evidence type="ECO:0000256" key="1">
    <source>
        <dbReference type="ARBA" id="ARBA00000877"/>
    </source>
</evidence>
<evidence type="ECO:0000256" key="7">
    <source>
        <dbReference type="ARBA" id="ARBA00022840"/>
    </source>
</evidence>
<comment type="subunit">
    <text evidence="10">Probably a homodimer.</text>
</comment>
<comment type="catalytic activity">
    <reaction evidence="1 10">
        <text>2 ATP = 3',3'-c-di-AMP + 2 diphosphate</text>
        <dbReference type="Rhea" id="RHEA:35655"/>
        <dbReference type="ChEBI" id="CHEBI:30616"/>
        <dbReference type="ChEBI" id="CHEBI:33019"/>
        <dbReference type="ChEBI" id="CHEBI:71500"/>
        <dbReference type="EC" id="2.7.7.85"/>
    </reaction>
</comment>
<evidence type="ECO:0000256" key="8">
    <source>
        <dbReference type="ARBA" id="ARBA00022989"/>
    </source>
</evidence>
<keyword evidence="5 10" id="KW-0548">Nucleotidyltransferase</keyword>
<dbReference type="InterPro" id="IPR034701">
    <property type="entry name" value="CdaA"/>
</dbReference>
<dbReference type="SUPFAM" id="SSF143597">
    <property type="entry name" value="YojJ-like"/>
    <property type="match status" value="1"/>
</dbReference>
<feature type="transmembrane region" description="Helical" evidence="10">
    <location>
        <begin position="45"/>
        <end position="62"/>
    </location>
</feature>
<dbReference type="Proteomes" id="UP000263273">
    <property type="component" value="Unassembled WGS sequence"/>
</dbReference>
<evidence type="ECO:0000256" key="6">
    <source>
        <dbReference type="ARBA" id="ARBA00022741"/>
    </source>
</evidence>
<dbReference type="EC" id="2.7.7.85" evidence="10"/>
<dbReference type="HAMAP" id="MF_01499">
    <property type="entry name" value="DacA"/>
    <property type="match status" value="1"/>
</dbReference>
<evidence type="ECO:0000256" key="5">
    <source>
        <dbReference type="ARBA" id="ARBA00022695"/>
    </source>
</evidence>
<evidence type="ECO:0000256" key="4">
    <source>
        <dbReference type="ARBA" id="ARBA00022692"/>
    </source>
</evidence>
<dbReference type="InterPro" id="IPR003390">
    <property type="entry name" value="DNA_integrity_scan_DisA_N"/>
</dbReference>
<organism evidence="12 13">
    <name type="scientific">Syntrophomonas wolfei</name>
    <dbReference type="NCBI Taxonomy" id="863"/>
    <lineage>
        <taxon>Bacteria</taxon>
        <taxon>Bacillati</taxon>
        <taxon>Bacillota</taxon>
        <taxon>Clostridia</taxon>
        <taxon>Eubacteriales</taxon>
        <taxon>Syntrophomonadaceae</taxon>
        <taxon>Syntrophomonas</taxon>
    </lineage>
</organism>
<keyword evidence="8 10" id="KW-1133">Transmembrane helix</keyword>
<dbReference type="PROSITE" id="PS51794">
    <property type="entry name" value="DAC"/>
    <property type="match status" value="1"/>
</dbReference>
<dbReference type="PANTHER" id="PTHR34185">
    <property type="entry name" value="DIADENYLATE CYCLASE"/>
    <property type="match status" value="1"/>
</dbReference>
<dbReference type="STRING" id="378794.GCA_001570625_01055"/>
<dbReference type="Pfam" id="PF19293">
    <property type="entry name" value="CdaA_N"/>
    <property type="match status" value="1"/>
</dbReference>
<accession>A0A354Z1V8</accession>
<dbReference type="InterPro" id="IPR050338">
    <property type="entry name" value="DisA"/>
</dbReference>
<comment type="caution">
    <text evidence="12">The sequence shown here is derived from an EMBL/GenBank/DDBJ whole genome shotgun (WGS) entry which is preliminary data.</text>
</comment>
<dbReference type="NCBIfam" id="TIGR00159">
    <property type="entry name" value="diadenylate cyclase CdaA"/>
    <property type="match status" value="1"/>
</dbReference>
<feature type="transmembrane region" description="Helical" evidence="10">
    <location>
        <begin position="16"/>
        <end position="33"/>
    </location>
</feature>
<evidence type="ECO:0000313" key="12">
    <source>
        <dbReference type="EMBL" id="HBK54447.1"/>
    </source>
</evidence>
<dbReference type="AlphaFoldDB" id="A0A354Z1V8"/>
<dbReference type="RefSeq" id="WP_061213564.1">
    <property type="nucleotide sequence ID" value="NZ_DCDX01000018.1"/>
</dbReference>
<feature type="domain" description="DAC" evidence="11">
    <location>
        <begin position="87"/>
        <end position="248"/>
    </location>
</feature>
<dbReference type="InterPro" id="IPR036888">
    <property type="entry name" value="DNA_integrity_DisA_N_sf"/>
</dbReference>
<keyword evidence="6 10" id="KW-0547">Nucleotide-binding</keyword>
<reference evidence="12 13" key="1">
    <citation type="journal article" date="2018" name="Nat. Biotechnol.">
        <title>A standardized bacterial taxonomy based on genome phylogeny substantially revises the tree of life.</title>
        <authorList>
            <person name="Parks D.H."/>
            <person name="Chuvochina M."/>
            <person name="Waite D.W."/>
            <person name="Rinke C."/>
            <person name="Skarshewski A."/>
            <person name="Chaumeil P.A."/>
            <person name="Hugenholtz P."/>
        </authorList>
    </citation>
    <scope>NUCLEOTIDE SEQUENCE [LARGE SCALE GENOMIC DNA]</scope>
    <source>
        <strain evidence="12">UBA10948</strain>
    </source>
</reference>
<comment type="similarity">
    <text evidence="10">Belongs to the adenylate cyclase family. DacA/CdaA subfamily.</text>
</comment>
<keyword evidence="7 10" id="KW-0067">ATP-binding</keyword>
<dbReference type="EMBL" id="DNZF01000236">
    <property type="protein sequence ID" value="HBK54447.1"/>
    <property type="molecule type" value="Genomic_DNA"/>
</dbReference>
<keyword evidence="9 10" id="KW-0472">Membrane</keyword>
<keyword evidence="2 10" id="KW-1003">Cell membrane</keyword>
<dbReference type="GO" id="GO:0106408">
    <property type="term" value="F:diadenylate cyclase activity"/>
    <property type="evidence" value="ECO:0007669"/>
    <property type="project" value="UniProtKB-EC"/>
</dbReference>
<dbReference type="InterPro" id="IPR014046">
    <property type="entry name" value="C-di-AMP_synthase"/>
</dbReference>
<dbReference type="PANTHER" id="PTHR34185:SF1">
    <property type="entry name" value="DIADENYLATE CYCLASE"/>
    <property type="match status" value="1"/>
</dbReference>
<keyword evidence="3 10" id="KW-0808">Transferase</keyword>
<proteinExistence type="inferred from homology"/>
<dbReference type="PIRSF" id="PIRSF004793">
    <property type="entry name" value="UCP004793"/>
    <property type="match status" value="1"/>
</dbReference>
<comment type="function">
    <text evidence="10">Catalyzes the condensation of 2 ATP molecules into cyclic di-AMP (c-di-AMP), a second messenger used to regulate differing processes in different bacteria.</text>
</comment>
<evidence type="ECO:0000256" key="10">
    <source>
        <dbReference type="HAMAP-Rule" id="MF_01499"/>
    </source>
</evidence>
<keyword evidence="4 10" id="KW-0812">Transmembrane</keyword>
<protein>
    <recommendedName>
        <fullName evidence="10">Diadenylate cyclase</fullName>
        <shortName evidence="10">DAC</shortName>
        <ecNumber evidence="10">2.7.7.85</ecNumber>
    </recommendedName>
    <alternativeName>
        <fullName evidence="10">Cyclic-di-AMP synthase</fullName>
        <shortName evidence="10">c-di-AMP synthase</shortName>
    </alternativeName>
</protein>
<evidence type="ECO:0000256" key="2">
    <source>
        <dbReference type="ARBA" id="ARBA00022475"/>
    </source>
</evidence>
<dbReference type="Pfam" id="PF02457">
    <property type="entry name" value="DAC"/>
    <property type="match status" value="1"/>
</dbReference>
<gene>
    <name evidence="10" type="primary">dacA</name>
    <name evidence="12" type="ORF">DDZ44_10970</name>
</gene>